<keyword evidence="2" id="KW-1185">Reference proteome</keyword>
<dbReference type="RefSeq" id="WP_219286510.1">
    <property type="nucleotide sequence ID" value="NZ_RPHB01000001.1"/>
</dbReference>
<dbReference type="Proteomes" id="UP000727490">
    <property type="component" value="Unassembled WGS sequence"/>
</dbReference>
<evidence type="ECO:0000313" key="1">
    <source>
        <dbReference type="EMBL" id="MBW3466542.1"/>
    </source>
</evidence>
<comment type="caution">
    <text evidence="1">The sequence shown here is derived from an EMBL/GenBank/DDBJ whole genome shotgun (WGS) entry which is preliminary data.</text>
</comment>
<dbReference type="AlphaFoldDB" id="A0A951MAV0"/>
<name>A0A951MAV0_9BACT</name>
<reference evidence="1 2" key="1">
    <citation type="journal article" date="2020" name="Syst. Appl. Microbiol.">
        <title>Arthrospiribacter ruber gen. nov., sp. nov., a novel bacterium isolated from Arthrospira cultures.</title>
        <authorList>
            <person name="Waleron M."/>
            <person name="Misztak A."/>
            <person name="Waleron M.M."/>
            <person name="Furmaniak M."/>
            <person name="Mrozik A."/>
            <person name="Waleron K."/>
        </authorList>
    </citation>
    <scope>NUCLEOTIDE SEQUENCE [LARGE SCALE GENOMIC DNA]</scope>
    <source>
        <strain evidence="1 2">DPMB0001</strain>
    </source>
</reference>
<proteinExistence type="predicted"/>
<organism evidence="1 2">
    <name type="scientific">Arthrospiribacter ruber</name>
    <dbReference type="NCBI Taxonomy" id="2487934"/>
    <lineage>
        <taxon>Bacteria</taxon>
        <taxon>Pseudomonadati</taxon>
        <taxon>Bacteroidota</taxon>
        <taxon>Cytophagia</taxon>
        <taxon>Cytophagales</taxon>
        <taxon>Cyclobacteriaceae</taxon>
        <taxon>Arthrospiribacter</taxon>
    </lineage>
</organism>
<gene>
    <name evidence="1" type="ORF">EGN73_01775</name>
</gene>
<accession>A0A951MAV0</accession>
<evidence type="ECO:0000313" key="2">
    <source>
        <dbReference type="Proteomes" id="UP000727490"/>
    </source>
</evidence>
<sequence>MEKYFDSHLHITMKSQFSLQDDPTNPWSTITFSDISEGLSFLHRCLGKAMFEKTFVSQSSPDQLLNSNYQLAMVALFYPDKGLLKAIEQKTVFMNLLEKKQGTGFGKILSFRRFHELINEKNPIDVVRNDLELLKMEDPKGRKYQLLKKKVDFDPDKNNTLNLAFTVEGLHCLASDLKGDQLANGADKTIRNLDALLEDYPIKIVSINITHIDNSNQIFCNQAYAMDGMRASGFREVELRPIGDGLTNEGKKIIKALEERGILTDTKHMSVVARKEFYKWRKTEGITSPIVCSHGGLTGIWFDQSDERFTDYILESRKIGEHQRFRLGKPIKYKKGKVYDQIGFNASTINLFNEDIKEIFDSDGLLGISLDQRVLGYSGVFKTGTGHVTNNVLTGSAGIWNGINWVTDTDFVSLAECKDSGFQSNRPHGYAWRNCVDADALDKMVNKNINNVREIHFLHFAFHILHCMILGRQWDSQNGVEKVLCHMLCIGSDYDGMIESILTSKDSTQIHLLRRKFVQDFPGILKDNKVELPKNLSIEKVANRIFFENGRDFVLKRLV</sequence>
<evidence type="ECO:0008006" key="3">
    <source>
        <dbReference type="Google" id="ProtNLM"/>
    </source>
</evidence>
<dbReference type="EMBL" id="RPHB01000001">
    <property type="protein sequence ID" value="MBW3466542.1"/>
    <property type="molecule type" value="Genomic_DNA"/>
</dbReference>
<protein>
    <recommendedName>
        <fullName evidence="3">Membrane dipeptidase (Peptidase family M19)</fullName>
    </recommendedName>
</protein>